<protein>
    <recommendedName>
        <fullName evidence="4">DUF4375 domain-containing protein</fullName>
    </recommendedName>
</protein>
<organism evidence="2 3">
    <name type="scientific">Spirosoma liriopis</name>
    <dbReference type="NCBI Taxonomy" id="2937440"/>
    <lineage>
        <taxon>Bacteria</taxon>
        <taxon>Pseudomonadati</taxon>
        <taxon>Bacteroidota</taxon>
        <taxon>Cytophagia</taxon>
        <taxon>Cytophagales</taxon>
        <taxon>Cytophagaceae</taxon>
        <taxon>Spirosoma</taxon>
    </lineage>
</organism>
<evidence type="ECO:0000313" key="3">
    <source>
        <dbReference type="Proteomes" id="UP001202180"/>
    </source>
</evidence>
<feature type="region of interest" description="Disordered" evidence="1">
    <location>
        <begin position="1"/>
        <end position="24"/>
    </location>
</feature>
<name>A0ABT0HEZ3_9BACT</name>
<reference evidence="2 3" key="1">
    <citation type="submission" date="2022-04" db="EMBL/GenBank/DDBJ databases">
        <title>Spirosoma sp. strain RP8 genome sequencing and assembly.</title>
        <authorList>
            <person name="Jung Y."/>
        </authorList>
    </citation>
    <scope>NUCLEOTIDE SEQUENCE [LARGE SCALE GENOMIC DNA]</scope>
    <source>
        <strain evidence="2 3">RP8</strain>
    </source>
</reference>
<comment type="caution">
    <text evidence="2">The sequence shown here is derived from an EMBL/GenBank/DDBJ whole genome shotgun (WGS) entry which is preliminary data.</text>
</comment>
<sequence length="144" mass="16491">MSTQPHDAPGRDSTSQTEATPAFPGVIPRTNYSLVLPLVVRHGNQEAGAMLVYRAISHYKQNVLRNLLQSYSADDHSSTVEDLLELELLEGYSLELVSALETAARANYQAYCQTAEPEEYRQSYQEWEEQDDKRHNEYFKTYSR</sequence>
<gene>
    <name evidence="2" type="ORF">M0L20_02670</name>
</gene>
<proteinExistence type="predicted"/>
<evidence type="ECO:0000313" key="2">
    <source>
        <dbReference type="EMBL" id="MCK8490737.1"/>
    </source>
</evidence>
<accession>A0ABT0HEZ3</accession>
<keyword evidence="3" id="KW-1185">Reference proteome</keyword>
<evidence type="ECO:0000256" key="1">
    <source>
        <dbReference type="SAM" id="MobiDB-lite"/>
    </source>
</evidence>
<dbReference type="RefSeq" id="WP_248475534.1">
    <property type="nucleotide sequence ID" value="NZ_JALPRF010000001.1"/>
</dbReference>
<evidence type="ECO:0008006" key="4">
    <source>
        <dbReference type="Google" id="ProtNLM"/>
    </source>
</evidence>
<dbReference type="EMBL" id="JALPRF010000001">
    <property type="protein sequence ID" value="MCK8490737.1"/>
    <property type="molecule type" value="Genomic_DNA"/>
</dbReference>
<dbReference type="Proteomes" id="UP001202180">
    <property type="component" value="Unassembled WGS sequence"/>
</dbReference>